<gene>
    <name evidence="1" type="ORF">MENTE1834_LOCUS35995</name>
</gene>
<organism evidence="1 2">
    <name type="scientific">Meloidogyne enterolobii</name>
    <name type="common">Root-knot nematode worm</name>
    <name type="synonym">Meloidogyne mayaguensis</name>
    <dbReference type="NCBI Taxonomy" id="390850"/>
    <lineage>
        <taxon>Eukaryota</taxon>
        <taxon>Metazoa</taxon>
        <taxon>Ecdysozoa</taxon>
        <taxon>Nematoda</taxon>
        <taxon>Chromadorea</taxon>
        <taxon>Rhabditida</taxon>
        <taxon>Tylenchina</taxon>
        <taxon>Tylenchomorpha</taxon>
        <taxon>Tylenchoidea</taxon>
        <taxon>Meloidogynidae</taxon>
        <taxon>Meloidogyninae</taxon>
        <taxon>Meloidogyne</taxon>
    </lineage>
</organism>
<protein>
    <submittedName>
        <fullName evidence="1">Uncharacterized protein</fullName>
    </submittedName>
</protein>
<name>A0ACB1AC40_MELEN</name>
<accession>A0ACB1AC40</accession>
<sequence>MYFNQIFIFFFLLIFINISIQKMCKCNTKDAETKKLFRHRYKRGSNLCRCGMKDESSGEGSGYEDPHYGGSDYASQKYSEDSEGHSSSNISHRSGKGKEVVEEEEGLGEWTGSEIDSEEVLEDIEESLKKTGKSKAKSVLYITDNFYQSHIQLNVNFIYIFDFWIELNPKFMCFVIRGFILKNLLIYKRKSSQ</sequence>
<evidence type="ECO:0000313" key="2">
    <source>
        <dbReference type="Proteomes" id="UP001497535"/>
    </source>
</evidence>
<dbReference type="EMBL" id="CAVMJV010000071">
    <property type="protein sequence ID" value="CAK5088349.1"/>
    <property type="molecule type" value="Genomic_DNA"/>
</dbReference>
<reference evidence="1" key="1">
    <citation type="submission" date="2023-11" db="EMBL/GenBank/DDBJ databases">
        <authorList>
            <person name="Poullet M."/>
        </authorList>
    </citation>
    <scope>NUCLEOTIDE SEQUENCE</scope>
    <source>
        <strain evidence="1">E1834</strain>
    </source>
</reference>
<comment type="caution">
    <text evidence="1">The sequence shown here is derived from an EMBL/GenBank/DDBJ whole genome shotgun (WGS) entry which is preliminary data.</text>
</comment>
<keyword evidence="2" id="KW-1185">Reference proteome</keyword>
<dbReference type="Proteomes" id="UP001497535">
    <property type="component" value="Unassembled WGS sequence"/>
</dbReference>
<evidence type="ECO:0000313" key="1">
    <source>
        <dbReference type="EMBL" id="CAK5088349.1"/>
    </source>
</evidence>
<proteinExistence type="predicted"/>